<proteinExistence type="predicted"/>
<sequence length="254" mass="28420">MFEWLSNPEAWIALFTLTALEIVLGIDNIIFISILVGRLPVKQRQSARVIGLTLAMCTRIALLVSLAWIMKLTQPLFTVLGQEISGRDLILLLGGLFLIVKSTHEIHNEMIPEDEDDEILDKKKVPNYFFTLIQIAVLDIVFSLDSVITAVGMVNNLEIMIIAIMIAVGVMMLAARAIGDFVDTHPTLKVLALSFLIMIGVMLIAESLDFHIPKAYVYFAMTFSVCVEMINIRMRSRLVKRGKAKTADLLDQQD</sequence>
<feature type="transmembrane region" description="Helical" evidence="1">
    <location>
        <begin position="190"/>
        <end position="210"/>
    </location>
</feature>
<feature type="transmembrane region" description="Helical" evidence="1">
    <location>
        <begin position="216"/>
        <end position="234"/>
    </location>
</feature>
<dbReference type="AlphaFoldDB" id="A0AAW6Q696"/>
<evidence type="ECO:0000313" key="5">
    <source>
        <dbReference type="Proteomes" id="UP001216057"/>
    </source>
</evidence>
<feature type="transmembrane region" description="Helical" evidence="1">
    <location>
        <begin position="49"/>
        <end position="69"/>
    </location>
</feature>
<feature type="transmembrane region" description="Helical" evidence="1">
    <location>
        <begin position="12"/>
        <end position="37"/>
    </location>
</feature>
<dbReference type="PANTHER" id="PTHR30060">
    <property type="entry name" value="INNER MEMBRANE PROTEIN"/>
    <property type="match status" value="1"/>
</dbReference>
<keyword evidence="1" id="KW-1133">Transmembrane helix</keyword>
<dbReference type="PANTHER" id="PTHR30060:SF0">
    <property type="entry name" value="COILED-COIL PROTEIN (DUF2040)-RELATED"/>
    <property type="match status" value="1"/>
</dbReference>
<feature type="transmembrane region" description="Helical" evidence="1">
    <location>
        <begin position="128"/>
        <end position="153"/>
    </location>
</feature>
<dbReference type="Pfam" id="PF03741">
    <property type="entry name" value="TerC"/>
    <property type="match status" value="1"/>
</dbReference>
<keyword evidence="5" id="KW-1185">Reference proteome</keyword>
<protein>
    <submittedName>
        <fullName evidence="3">TerC family protein</fullName>
    </submittedName>
</protein>
<name>A0AAW6Q696_9PAST</name>
<evidence type="ECO:0000313" key="2">
    <source>
        <dbReference type="EMBL" id="MDG2944979.1"/>
    </source>
</evidence>
<feature type="transmembrane region" description="Helical" evidence="1">
    <location>
        <begin position="89"/>
        <end position="107"/>
    </location>
</feature>
<reference evidence="3 5" key="1">
    <citation type="submission" date="2023-03" db="EMBL/GenBank/DDBJ databases">
        <title>Classification of Bisgaard taxon 6 and taxon 10 as Exercitatus varius gen. nov., spec. nov.</title>
        <authorList>
            <person name="Christensen H."/>
        </authorList>
    </citation>
    <scope>NUCLEOTIDE SEQUENCE</scope>
    <source>
        <strain evidence="2 5">23350_01</strain>
        <strain evidence="3">86116</strain>
    </source>
</reference>
<dbReference type="RefSeq" id="WP_317476428.1">
    <property type="nucleotide sequence ID" value="NZ_JARQTO010000002.1"/>
</dbReference>
<dbReference type="EMBL" id="JARQTW010000002">
    <property type="protein sequence ID" value="MDG2949094.1"/>
    <property type="molecule type" value="Genomic_DNA"/>
</dbReference>
<dbReference type="Proteomes" id="UP001216057">
    <property type="component" value="Unassembled WGS sequence"/>
</dbReference>
<gene>
    <name evidence="3" type="ORF">P7M15_00920</name>
    <name evidence="2" type="ORF">P7M32_00790</name>
</gene>
<dbReference type="EMBL" id="JARQTX010000001">
    <property type="protein sequence ID" value="MDG2944979.1"/>
    <property type="molecule type" value="Genomic_DNA"/>
</dbReference>
<dbReference type="InterPro" id="IPR005496">
    <property type="entry name" value="Integral_membrane_TerC"/>
</dbReference>
<organism evidence="3 4">
    <name type="scientific">Exercitatus varius</name>
    <dbReference type="NCBI Taxonomy" id="67857"/>
    <lineage>
        <taxon>Bacteria</taxon>
        <taxon>Pseudomonadati</taxon>
        <taxon>Pseudomonadota</taxon>
        <taxon>Gammaproteobacteria</taxon>
        <taxon>Pasteurellales</taxon>
        <taxon>Pasteurellaceae</taxon>
        <taxon>Exercitatus</taxon>
    </lineage>
</organism>
<evidence type="ECO:0000256" key="1">
    <source>
        <dbReference type="SAM" id="Phobius"/>
    </source>
</evidence>
<evidence type="ECO:0000313" key="3">
    <source>
        <dbReference type="EMBL" id="MDG2949094.1"/>
    </source>
</evidence>
<accession>A0AAW6Q696</accession>
<dbReference type="GO" id="GO:0005886">
    <property type="term" value="C:plasma membrane"/>
    <property type="evidence" value="ECO:0007669"/>
    <property type="project" value="TreeGrafter"/>
</dbReference>
<keyword evidence="1" id="KW-0472">Membrane</keyword>
<keyword evidence="1" id="KW-0812">Transmembrane</keyword>
<comment type="caution">
    <text evidence="3">The sequence shown here is derived from an EMBL/GenBank/DDBJ whole genome shotgun (WGS) entry which is preliminary data.</text>
</comment>
<dbReference type="Proteomes" id="UP001214976">
    <property type="component" value="Unassembled WGS sequence"/>
</dbReference>
<feature type="transmembrane region" description="Helical" evidence="1">
    <location>
        <begin position="159"/>
        <end position="178"/>
    </location>
</feature>
<dbReference type="GeneID" id="93226276"/>
<evidence type="ECO:0000313" key="4">
    <source>
        <dbReference type="Proteomes" id="UP001214976"/>
    </source>
</evidence>